<dbReference type="SUPFAM" id="SSF53098">
    <property type="entry name" value="Ribonuclease H-like"/>
    <property type="match status" value="1"/>
</dbReference>
<evidence type="ECO:0000256" key="1">
    <source>
        <dbReference type="SAM" id="MobiDB-lite"/>
    </source>
</evidence>
<dbReference type="KEGG" id="sfl:CP0028"/>
<evidence type="ECO:0000313" key="5">
    <source>
        <dbReference type="Proteomes" id="UP000001006"/>
    </source>
</evidence>
<feature type="domain" description="Transposase IS4-like" evidence="3">
    <location>
        <begin position="103"/>
        <end position="324"/>
    </location>
</feature>
<accession>A0A2G3EFD4</accession>
<dbReference type="NCBIfam" id="NF033591">
    <property type="entry name" value="transpos_IS4_2"/>
    <property type="match status" value="1"/>
</dbReference>
<evidence type="ECO:0000313" key="4">
    <source>
        <dbReference type="EMBL" id="AAL72481.2"/>
    </source>
</evidence>
<dbReference type="InterPro" id="IPR047658">
    <property type="entry name" value="IS4-like_transpos"/>
</dbReference>
<keyword evidence="2" id="KW-0472">Membrane</keyword>
<keyword evidence="5" id="KW-1185">Reference proteome</keyword>
<sequence>MCQQFNEITAMPVHKVCQNFFRDALAPFHQYRQNALMDATMALINGASLTQTSIGRFLPGNAQVKNKIKRIDRLMGNEALHRDIPMIFRNITSMLTRQLSLCVIAVDWSGYPSQEHHVLRASLLCDGRSIPLLSKVVPSEKQNNPLIQHDFLDSLAQSLPPDARVIIVTDAGFQSAWFHHITSLGWDFIGRIRNNVQYCLDNAPERWLKVSDSPECKTPEYMGAGRLVKERKKSIRGHFYTYKKSAKGRKKKRSKGQSGLNKTDKEQSKSAKEAWLIFSSTNDFRAREIIKLYSRRMQIEQNFRDEKNGRFGFGLRASKSRSTGRILVLSLLATLSTIVMWLLGYHAENKGLHLKYQANSIKSRRVISYLTLAKNVLRHSPLILRRTVLSTVLNHLSRTYRNMVLVY</sequence>
<keyword evidence="2" id="KW-1133">Transmembrane helix</keyword>
<evidence type="ECO:0000259" key="3">
    <source>
        <dbReference type="Pfam" id="PF01609"/>
    </source>
</evidence>
<dbReference type="PATRIC" id="fig|198214.7.peg.5262"/>
<reference evidence="4 5" key="1">
    <citation type="journal article" date="2002" name="Nucleic Acids Res.">
        <title>Genome sequence of Shigella flexneri 2a: insights into pathogenicity through comparison with genomes of Escherichia coli K12 and O157.</title>
        <authorList>
            <person name="Jin Q."/>
            <person name="Yuan Z."/>
            <person name="Xu J."/>
            <person name="Wang Y."/>
            <person name="Shen Y."/>
            <person name="Lu W."/>
            <person name="Wang J."/>
            <person name="Liu H."/>
            <person name="Yang J."/>
            <person name="Yang F."/>
            <person name="Zhang X."/>
            <person name="Zhang J."/>
            <person name="Yang G."/>
            <person name="Wu H."/>
            <person name="Qu D."/>
            <person name="Dong J."/>
            <person name="Sun L."/>
            <person name="Xue Y."/>
            <person name="Zhao A."/>
            <person name="Gao Y."/>
            <person name="Zhu J."/>
            <person name="Kan B."/>
            <person name="Ding K."/>
            <person name="Chen S."/>
            <person name="Cheng H."/>
            <person name="Yao Z."/>
            <person name="He B."/>
            <person name="Chen R."/>
            <person name="Ma D."/>
            <person name="Qiang B."/>
            <person name="Wen Y."/>
            <person name="Hou Y."/>
            <person name="Yu J."/>
        </authorList>
    </citation>
    <scope>NUCLEOTIDE SEQUENCE [LARGE SCALE GENOMIC DNA]</scope>
    <source>
        <strain evidence="5">301 / Serotype 2a</strain>
    </source>
</reference>
<dbReference type="InterPro" id="IPR012337">
    <property type="entry name" value="RNaseH-like_sf"/>
</dbReference>
<dbReference type="Pfam" id="PF01609">
    <property type="entry name" value="DDE_Tnp_1"/>
    <property type="match status" value="1"/>
</dbReference>
<feature type="transmembrane region" description="Helical" evidence="2">
    <location>
        <begin position="326"/>
        <end position="345"/>
    </location>
</feature>
<feature type="region of interest" description="Disordered" evidence="1">
    <location>
        <begin position="243"/>
        <end position="266"/>
    </location>
</feature>
<dbReference type="Gene3D" id="3.90.350.10">
    <property type="entry name" value="Transposase Inhibitor Protein From Tn5, Chain A, domain 1"/>
    <property type="match status" value="1"/>
</dbReference>
<dbReference type="PaxDb" id="198214-CP0028"/>
<accession>A0A0H2USN2</accession>
<name>A0A0H2USN2_SHIFL</name>
<dbReference type="PANTHER" id="PTHR35404">
    <property type="entry name" value="TRANSPOSASE OF TN10"/>
    <property type="match status" value="1"/>
</dbReference>
<evidence type="ECO:0000256" key="2">
    <source>
        <dbReference type="SAM" id="Phobius"/>
    </source>
</evidence>
<dbReference type="EMBL" id="AF386526">
    <property type="protein sequence ID" value="AAL72481.2"/>
    <property type="molecule type" value="Genomic_DNA"/>
</dbReference>
<proteinExistence type="predicted"/>
<dbReference type="HOGENOM" id="CLU_061699_0_0_6"/>
<gene>
    <name evidence="4" type="ORF">SF_p0028</name>
</gene>
<dbReference type="PANTHER" id="PTHR35404:SF8">
    <property type="entry name" value="TRANSPOSASE OF TN10"/>
    <property type="match status" value="1"/>
</dbReference>
<dbReference type="GO" id="GO:0003677">
    <property type="term" value="F:DNA binding"/>
    <property type="evidence" value="ECO:0007669"/>
    <property type="project" value="InterPro"/>
</dbReference>
<dbReference type="Proteomes" id="UP000001006">
    <property type="component" value="Plasmid pCP301"/>
</dbReference>
<feature type="compositionally biased region" description="Basic residues" evidence="1">
    <location>
        <begin position="244"/>
        <end position="255"/>
    </location>
</feature>
<dbReference type="AlphaFoldDB" id="A0A0H2USN2"/>
<dbReference type="GO" id="GO:0004803">
    <property type="term" value="F:transposase activity"/>
    <property type="evidence" value="ECO:0007669"/>
    <property type="project" value="InterPro"/>
</dbReference>
<keyword evidence="2" id="KW-0812">Transmembrane</keyword>
<keyword evidence="4" id="KW-0614">Plasmid</keyword>
<dbReference type="RefSeq" id="NP_858161.2">
    <property type="nucleotide sequence ID" value="NC_004851.1"/>
</dbReference>
<geneLocation type="plasmid" evidence="4 5">
    <name>pCP301</name>
</geneLocation>
<dbReference type="InterPro" id="IPR002559">
    <property type="entry name" value="Transposase_11"/>
</dbReference>
<dbReference type="GO" id="GO:0006313">
    <property type="term" value="P:DNA transposition"/>
    <property type="evidence" value="ECO:0007669"/>
    <property type="project" value="InterPro"/>
</dbReference>
<organism evidence="4 5">
    <name type="scientific">Shigella flexneri</name>
    <dbReference type="NCBI Taxonomy" id="623"/>
    <lineage>
        <taxon>Bacteria</taxon>
        <taxon>Pseudomonadati</taxon>
        <taxon>Pseudomonadota</taxon>
        <taxon>Gammaproteobacteria</taxon>
        <taxon>Enterobacterales</taxon>
        <taxon>Enterobacteriaceae</taxon>
        <taxon>Shigella</taxon>
    </lineage>
</organism>
<protein>
    <submittedName>
        <fullName evidence="4">ISSfl3 ORF</fullName>
    </submittedName>
</protein>